<dbReference type="InterPro" id="IPR001882">
    <property type="entry name" value="Biotin_BS"/>
</dbReference>
<dbReference type="FunFam" id="3.40.50.20:FF:000010">
    <property type="entry name" value="Propionyl-CoA carboxylase subunit alpha"/>
    <property type="match status" value="1"/>
</dbReference>
<dbReference type="PROSITE" id="PS00867">
    <property type="entry name" value="CPSASE_2"/>
    <property type="match status" value="1"/>
</dbReference>
<dbReference type="EMBL" id="CP003466">
    <property type="protein sequence ID" value="AFT70716.1"/>
    <property type="molecule type" value="Genomic_DNA"/>
</dbReference>
<keyword evidence="10" id="KW-0092">Biotin</keyword>
<dbReference type="Gene3D" id="3.30.700.40">
    <property type="match status" value="1"/>
</dbReference>
<dbReference type="AlphaFoldDB" id="K0CGH2"/>
<dbReference type="FunFam" id="3.30.1490.20:FF:000003">
    <property type="entry name" value="acetyl-CoA carboxylase isoform X1"/>
    <property type="match status" value="1"/>
</dbReference>
<feature type="domain" description="Lipoyl-binding" evidence="14">
    <location>
        <begin position="607"/>
        <end position="676"/>
    </location>
</feature>
<dbReference type="InterPro" id="IPR011054">
    <property type="entry name" value="Rudment_hybrid_motif"/>
</dbReference>
<evidence type="ECO:0000256" key="13">
    <source>
        <dbReference type="PROSITE-ProRule" id="PRU00409"/>
    </source>
</evidence>
<proteinExistence type="predicted"/>
<dbReference type="InterPro" id="IPR000089">
    <property type="entry name" value="Biotin_lipoyl"/>
</dbReference>
<evidence type="ECO:0000256" key="7">
    <source>
        <dbReference type="ARBA" id="ARBA00022741"/>
    </source>
</evidence>
<evidence type="ECO:0000313" key="17">
    <source>
        <dbReference type="EMBL" id="AFT70716.1"/>
    </source>
</evidence>
<dbReference type="GO" id="GO:0004075">
    <property type="term" value="F:biotin carboxylase activity"/>
    <property type="evidence" value="ECO:0007669"/>
    <property type="project" value="UniProtKB-EC"/>
</dbReference>
<dbReference type="Gene3D" id="2.40.50.100">
    <property type="match status" value="1"/>
</dbReference>
<dbReference type="PANTHER" id="PTHR18866">
    <property type="entry name" value="CARBOXYLASE:PYRUVATE/ACETYL-COA/PROPIONYL-COA CARBOXYLASE"/>
    <property type="match status" value="1"/>
</dbReference>
<keyword evidence="8 13" id="KW-0067">ATP-binding</keyword>
<dbReference type="PATRIC" id="fig|930169.3.peg.2411"/>
<keyword evidence="6" id="KW-0436">Ligase</keyword>
<name>K0CGH2_ALCDB</name>
<evidence type="ECO:0000256" key="1">
    <source>
        <dbReference type="ARBA" id="ARBA00001953"/>
    </source>
</evidence>
<dbReference type="Proteomes" id="UP000006286">
    <property type="component" value="Chromosome"/>
</dbReference>
<sequence>MVGDHGTPETVESRECHKEIDKRADIRMTNITTLLIANRGEIARRIIRTCREQGIRTVAVYSEADAELPHVREADQSVCLGPAPARDSYLDIGKVIDAARATGAQAVHPGYGFLSENTGFAAACDEAGLIFIGPGANAIRVMGDKAAARQLMNENKVPVLPGFDQEGADDATLASAAERVGFPLLIKAVAGGGGKGMRVVESADRFDEALASARREAKGAFGDDRVLLERYLPTARHVEVQVFADQHGNAVHLFERDCSVQRRHQKIIEEAPAPGLDEALRERLGEAAVQAARAIDYVGAGTVEFLLAPDGEFFFMEMNTRLQVEHPVTEMITGEDLVAWQIAVAEGRALPKRQDQIQRHGAAMEVRLYAENPYQHFLPSSGTLQPLVWPEGVRVDAGFEAGDTVSDHYDPMIAKLICHGADREQARRRLVLGLENLMLGGIHHNSAFLHRVLSSEPFSQAELDTRLLEKHPDLLEPVSVPVPALAVAAAALVVQRPATGSDPWQALNGWRPLGRRQTLVPLKVLDENLIVILEDNQASVNGVPLPFQFHSDGGRFHLGIDGGTLVDNMTLSGRFVDQGERLWLFVAGQDYAVDLHPARESEHDAGHGDFTAPMSGTIVALHVNPGDRVAAGDAVITLEAMKMEHTLRAGDNGTVHGFNVGAGDSVSEGTLLVEFEVEQE</sequence>
<dbReference type="FunFam" id="2.40.50.100:FF:000003">
    <property type="entry name" value="Acetyl-CoA carboxylase biotin carboxyl carrier protein"/>
    <property type="match status" value="1"/>
</dbReference>
<dbReference type="PROSITE" id="PS50968">
    <property type="entry name" value="BIOTINYL_LIPOYL"/>
    <property type="match status" value="1"/>
</dbReference>
<evidence type="ECO:0000313" key="18">
    <source>
        <dbReference type="Proteomes" id="UP000006286"/>
    </source>
</evidence>
<dbReference type="PROSITE" id="PS00188">
    <property type="entry name" value="BIOTIN"/>
    <property type="match status" value="1"/>
</dbReference>
<dbReference type="PANTHER" id="PTHR18866:SF33">
    <property type="entry name" value="METHYLCROTONOYL-COA CARBOXYLASE SUBUNIT ALPHA, MITOCHONDRIAL-RELATED"/>
    <property type="match status" value="1"/>
</dbReference>
<comment type="function">
    <text evidence="2">This protein is a component of the acetyl coenzyme A carboxylase complex; first, biotin carboxylase catalyzes the carboxylation of the carrier protein and then the transcarboxylase transfers the carboxyl group to form malonyl-CoA.</text>
</comment>
<reference evidence="17 18" key="1">
    <citation type="journal article" date="2012" name="J. Bacteriol.">
        <title>Complete genome sequence of Alcanivorax dieselolei type strain B5.</title>
        <authorList>
            <person name="Lai Q."/>
            <person name="Li W."/>
            <person name="Shao Z."/>
        </authorList>
    </citation>
    <scope>NUCLEOTIDE SEQUENCE [LARGE SCALE GENOMIC DNA]</scope>
    <source>
        <strain evidence="18">DSM 16502 / CGMCC 1.3690 / B-5</strain>
    </source>
</reference>
<evidence type="ECO:0000259" key="14">
    <source>
        <dbReference type="PROSITE" id="PS50968"/>
    </source>
</evidence>
<keyword evidence="18" id="KW-1185">Reference proteome</keyword>
<dbReference type="InterPro" id="IPR005481">
    <property type="entry name" value="BC-like_N"/>
</dbReference>
<comment type="cofactor">
    <cofactor evidence="1">
        <name>biotin</name>
        <dbReference type="ChEBI" id="CHEBI:57586"/>
    </cofactor>
</comment>
<gene>
    <name evidence="17" type="primary">accC</name>
    <name evidence="17" type="synonym">fabG</name>
    <name evidence="17" type="ordered locus">B5T_02442</name>
</gene>
<dbReference type="Pfam" id="PF02786">
    <property type="entry name" value="CPSase_L_D2"/>
    <property type="match status" value="1"/>
</dbReference>
<dbReference type="eggNOG" id="COG4770">
    <property type="taxonomic scope" value="Bacteria"/>
</dbReference>
<dbReference type="STRING" id="930169.B5T_02442"/>
<organism evidence="17 18">
    <name type="scientific">Alcanivorax dieselolei (strain DSM 16502 / CGMCC 1.3690 / MCCC 1A00001 / B-5)</name>
    <name type="common">Alloalcanivorax dieselolei</name>
    <dbReference type="NCBI Taxonomy" id="930169"/>
    <lineage>
        <taxon>Bacteria</taxon>
        <taxon>Pseudomonadati</taxon>
        <taxon>Pseudomonadota</taxon>
        <taxon>Gammaproteobacteria</taxon>
        <taxon>Oceanospirillales</taxon>
        <taxon>Alcanivoracaceae</taxon>
        <taxon>Alloalcanivorax</taxon>
    </lineage>
</organism>
<dbReference type="Pfam" id="PF02785">
    <property type="entry name" value="Biotin_carb_C"/>
    <property type="match status" value="1"/>
</dbReference>
<dbReference type="InterPro" id="IPR050856">
    <property type="entry name" value="Biotin_carboxylase_complex"/>
</dbReference>
<evidence type="ECO:0000256" key="4">
    <source>
        <dbReference type="ARBA" id="ARBA00011750"/>
    </source>
</evidence>
<evidence type="ECO:0000256" key="6">
    <source>
        <dbReference type="ARBA" id="ARBA00022598"/>
    </source>
</evidence>
<dbReference type="FunFam" id="3.30.470.20:FF:000028">
    <property type="entry name" value="Methylcrotonoyl-CoA carboxylase subunit alpha, mitochondrial"/>
    <property type="match status" value="1"/>
</dbReference>
<evidence type="ECO:0000256" key="12">
    <source>
        <dbReference type="ARBA" id="ARBA00048600"/>
    </source>
</evidence>
<dbReference type="SMART" id="SM00878">
    <property type="entry name" value="Biotin_carb_C"/>
    <property type="match status" value="1"/>
</dbReference>
<dbReference type="SUPFAM" id="SSF51230">
    <property type="entry name" value="Single hybrid motif"/>
    <property type="match status" value="1"/>
</dbReference>
<dbReference type="Gene3D" id="3.30.470.20">
    <property type="entry name" value="ATP-grasp fold, B domain"/>
    <property type="match status" value="1"/>
</dbReference>
<dbReference type="CDD" id="cd06850">
    <property type="entry name" value="biotinyl_domain"/>
    <property type="match status" value="1"/>
</dbReference>
<protein>
    <recommendedName>
        <fullName evidence="5">Biotin carboxylase</fullName>
    </recommendedName>
    <alternativeName>
        <fullName evidence="11">Acetyl-coenzyme A carboxylase biotin carboxylase subunit A</fullName>
    </alternativeName>
</protein>
<evidence type="ECO:0000256" key="8">
    <source>
        <dbReference type="ARBA" id="ARBA00022840"/>
    </source>
</evidence>
<dbReference type="InterPro" id="IPR048429">
    <property type="entry name" value="MCC_alpha_BT"/>
</dbReference>
<dbReference type="SUPFAM" id="SSF52440">
    <property type="entry name" value="PreATP-grasp domain"/>
    <property type="match status" value="1"/>
</dbReference>
<keyword evidence="7 13" id="KW-0547">Nucleotide-binding</keyword>
<dbReference type="HOGENOM" id="CLU_000395_3_1_6"/>
<dbReference type="InterPro" id="IPR011761">
    <property type="entry name" value="ATP-grasp"/>
</dbReference>
<evidence type="ECO:0000256" key="10">
    <source>
        <dbReference type="ARBA" id="ARBA00023267"/>
    </source>
</evidence>
<dbReference type="SUPFAM" id="SSF56059">
    <property type="entry name" value="Glutathione synthetase ATP-binding domain-like"/>
    <property type="match status" value="1"/>
</dbReference>
<evidence type="ECO:0000256" key="5">
    <source>
        <dbReference type="ARBA" id="ARBA00017242"/>
    </source>
</evidence>
<evidence type="ECO:0000259" key="16">
    <source>
        <dbReference type="PROSITE" id="PS50979"/>
    </source>
</evidence>
<dbReference type="InterPro" id="IPR005479">
    <property type="entry name" value="CPAse_ATP-bd"/>
</dbReference>
<dbReference type="InterPro" id="IPR016185">
    <property type="entry name" value="PreATP-grasp_dom_sf"/>
</dbReference>
<dbReference type="GO" id="GO:0046872">
    <property type="term" value="F:metal ion binding"/>
    <property type="evidence" value="ECO:0007669"/>
    <property type="project" value="InterPro"/>
</dbReference>
<comment type="pathway">
    <text evidence="3">Lipid metabolism; malonyl-CoA biosynthesis; malonyl-CoA from acetyl-CoA: step 1/1.</text>
</comment>
<evidence type="ECO:0000256" key="9">
    <source>
        <dbReference type="ARBA" id="ARBA00022946"/>
    </source>
</evidence>
<dbReference type="InterPro" id="IPR011053">
    <property type="entry name" value="Single_hybrid_motif"/>
</dbReference>
<comment type="subunit">
    <text evidence="4">Acetyl-CoA carboxylase is a heterohexamer of biotin carboxyl carrier protein, biotin carboxylase and the two subunits of carboxyl transferase in a 2:2 complex.</text>
</comment>
<comment type="catalytic activity">
    <reaction evidence="12">
        <text>N(6)-biotinyl-L-lysyl-[protein] + hydrogencarbonate + ATP = N(6)-carboxybiotinyl-L-lysyl-[protein] + ADP + phosphate + H(+)</text>
        <dbReference type="Rhea" id="RHEA:13501"/>
        <dbReference type="Rhea" id="RHEA-COMP:10505"/>
        <dbReference type="Rhea" id="RHEA-COMP:10506"/>
        <dbReference type="ChEBI" id="CHEBI:15378"/>
        <dbReference type="ChEBI" id="CHEBI:17544"/>
        <dbReference type="ChEBI" id="CHEBI:30616"/>
        <dbReference type="ChEBI" id="CHEBI:43474"/>
        <dbReference type="ChEBI" id="CHEBI:83144"/>
        <dbReference type="ChEBI" id="CHEBI:83145"/>
        <dbReference type="ChEBI" id="CHEBI:456216"/>
        <dbReference type="EC" id="6.3.4.14"/>
    </reaction>
</comment>
<evidence type="ECO:0000256" key="2">
    <source>
        <dbReference type="ARBA" id="ARBA00003761"/>
    </source>
</evidence>
<accession>K0CGH2</accession>
<dbReference type="SUPFAM" id="SSF51246">
    <property type="entry name" value="Rudiment single hybrid motif"/>
    <property type="match status" value="1"/>
</dbReference>
<dbReference type="Pfam" id="PF21139">
    <property type="entry name" value="BT_MCC_alpha"/>
    <property type="match status" value="1"/>
</dbReference>
<feature type="domain" description="Biotin carboxylation" evidence="16">
    <location>
        <begin position="30"/>
        <end position="473"/>
    </location>
</feature>
<dbReference type="InterPro" id="IPR011764">
    <property type="entry name" value="Biotin_carboxylation_dom"/>
</dbReference>
<feature type="domain" description="ATP-grasp" evidence="15">
    <location>
        <begin position="149"/>
        <end position="346"/>
    </location>
</feature>
<evidence type="ECO:0000256" key="3">
    <source>
        <dbReference type="ARBA" id="ARBA00004956"/>
    </source>
</evidence>
<dbReference type="KEGG" id="adi:B5T_02442"/>
<evidence type="ECO:0000256" key="11">
    <source>
        <dbReference type="ARBA" id="ARBA00033786"/>
    </source>
</evidence>
<dbReference type="Pfam" id="PF00364">
    <property type="entry name" value="Biotin_lipoyl"/>
    <property type="match status" value="1"/>
</dbReference>
<keyword evidence="9" id="KW-0809">Transit peptide</keyword>
<dbReference type="PROSITE" id="PS50979">
    <property type="entry name" value="BC"/>
    <property type="match status" value="1"/>
</dbReference>
<dbReference type="InterPro" id="IPR005482">
    <property type="entry name" value="Biotin_COase_C"/>
</dbReference>
<dbReference type="PROSITE" id="PS50975">
    <property type="entry name" value="ATP_GRASP"/>
    <property type="match status" value="1"/>
</dbReference>
<dbReference type="Pfam" id="PF00289">
    <property type="entry name" value="Biotin_carb_N"/>
    <property type="match status" value="1"/>
</dbReference>
<dbReference type="GO" id="GO:0005524">
    <property type="term" value="F:ATP binding"/>
    <property type="evidence" value="ECO:0007669"/>
    <property type="project" value="UniProtKB-UniRule"/>
</dbReference>
<evidence type="ECO:0000259" key="15">
    <source>
        <dbReference type="PROSITE" id="PS50975"/>
    </source>
</evidence>